<evidence type="ECO:0000259" key="4">
    <source>
        <dbReference type="PROSITE" id="PS50043"/>
    </source>
</evidence>
<evidence type="ECO:0000256" key="3">
    <source>
        <dbReference type="ARBA" id="ARBA00023163"/>
    </source>
</evidence>
<dbReference type="GO" id="GO:0006355">
    <property type="term" value="P:regulation of DNA-templated transcription"/>
    <property type="evidence" value="ECO:0007669"/>
    <property type="project" value="InterPro"/>
</dbReference>
<keyword evidence="2" id="KW-0238">DNA-binding</keyword>
<dbReference type="GO" id="GO:0003677">
    <property type="term" value="F:DNA binding"/>
    <property type="evidence" value="ECO:0007669"/>
    <property type="project" value="UniProtKB-KW"/>
</dbReference>
<organism evidence="5 6">
    <name type="scientific">Microbacterium keratanolyticum</name>
    <dbReference type="NCBI Taxonomy" id="67574"/>
    <lineage>
        <taxon>Bacteria</taxon>
        <taxon>Bacillati</taxon>
        <taxon>Actinomycetota</taxon>
        <taxon>Actinomycetes</taxon>
        <taxon>Micrococcales</taxon>
        <taxon>Microbacteriaceae</taxon>
        <taxon>Microbacterium</taxon>
    </lineage>
</organism>
<dbReference type="CDD" id="cd06170">
    <property type="entry name" value="LuxR_C_like"/>
    <property type="match status" value="1"/>
</dbReference>
<dbReference type="PANTHER" id="PTHR44688">
    <property type="entry name" value="DNA-BINDING TRANSCRIPTIONAL ACTIVATOR DEVR_DOSR"/>
    <property type="match status" value="1"/>
</dbReference>
<dbReference type="InterPro" id="IPR016032">
    <property type="entry name" value="Sig_transdc_resp-reg_C-effctor"/>
</dbReference>
<dbReference type="RefSeq" id="WP_271171585.1">
    <property type="nucleotide sequence ID" value="NZ_BAAAUM010000002.1"/>
</dbReference>
<evidence type="ECO:0000313" key="6">
    <source>
        <dbReference type="Proteomes" id="UP001142325"/>
    </source>
</evidence>
<dbReference type="Pfam" id="PF00196">
    <property type="entry name" value="GerE"/>
    <property type="match status" value="1"/>
</dbReference>
<dbReference type="PANTHER" id="PTHR44688:SF16">
    <property type="entry name" value="DNA-BINDING TRANSCRIPTIONAL ACTIVATOR DEVR_DOSR"/>
    <property type="match status" value="1"/>
</dbReference>
<gene>
    <name evidence="5" type="ORF">GCM10017596_24980</name>
</gene>
<accession>A0A9W6M9P6</accession>
<dbReference type="Proteomes" id="UP001142325">
    <property type="component" value="Unassembled WGS sequence"/>
</dbReference>
<reference evidence="5" key="2">
    <citation type="submission" date="2023-01" db="EMBL/GenBank/DDBJ databases">
        <authorList>
            <person name="Sun Q."/>
            <person name="Evtushenko L."/>
        </authorList>
    </citation>
    <scope>NUCLEOTIDE SEQUENCE</scope>
    <source>
        <strain evidence="5">VKM Ac-1958</strain>
    </source>
</reference>
<keyword evidence="3" id="KW-0804">Transcription</keyword>
<keyword evidence="6" id="KW-1185">Reference proteome</keyword>
<name>A0A9W6M9P6_9MICO</name>
<dbReference type="SUPFAM" id="SSF46894">
    <property type="entry name" value="C-terminal effector domain of the bipartite response regulators"/>
    <property type="match status" value="1"/>
</dbReference>
<dbReference type="InterPro" id="IPR000792">
    <property type="entry name" value="Tscrpt_reg_LuxR_C"/>
</dbReference>
<evidence type="ECO:0000256" key="1">
    <source>
        <dbReference type="ARBA" id="ARBA00023015"/>
    </source>
</evidence>
<dbReference type="PRINTS" id="PR00038">
    <property type="entry name" value="HTHLUXR"/>
</dbReference>
<dbReference type="AlphaFoldDB" id="A0A9W6M9P6"/>
<dbReference type="PROSITE" id="PS50043">
    <property type="entry name" value="HTH_LUXR_2"/>
    <property type="match status" value="1"/>
</dbReference>
<evidence type="ECO:0000256" key="2">
    <source>
        <dbReference type="ARBA" id="ARBA00023125"/>
    </source>
</evidence>
<dbReference type="InterPro" id="IPR036388">
    <property type="entry name" value="WH-like_DNA-bd_sf"/>
</dbReference>
<protein>
    <recommendedName>
        <fullName evidence="4">HTH luxR-type domain-containing protein</fullName>
    </recommendedName>
</protein>
<keyword evidence="1" id="KW-0805">Transcription regulation</keyword>
<proteinExistence type="predicted"/>
<dbReference type="SMART" id="SM00421">
    <property type="entry name" value="HTH_LUXR"/>
    <property type="match status" value="1"/>
</dbReference>
<feature type="domain" description="HTH luxR-type" evidence="4">
    <location>
        <begin position="641"/>
        <end position="706"/>
    </location>
</feature>
<reference evidence="5" key="1">
    <citation type="journal article" date="2014" name="Int. J. Syst. Evol. Microbiol.">
        <title>Complete genome sequence of Corynebacterium casei LMG S-19264T (=DSM 44701T), isolated from a smear-ripened cheese.</title>
        <authorList>
            <consortium name="US DOE Joint Genome Institute (JGI-PGF)"/>
            <person name="Walter F."/>
            <person name="Albersmeier A."/>
            <person name="Kalinowski J."/>
            <person name="Ruckert C."/>
        </authorList>
    </citation>
    <scope>NUCLEOTIDE SEQUENCE</scope>
    <source>
        <strain evidence="5">VKM Ac-1958</strain>
    </source>
</reference>
<sequence length="709" mass="76329">MLRAHGHRSAPTVVARLVAGCHGDPQAFLETVERLTADQRAGQRCLPDPLPLVPAIVEHFSEVSLEAWETRTLLAASVCVDDRIDVLLAIAERSMDALIESPLSGLLMMVAGRFAFADARVRTWVHESASLGERTRLHHALLEIYEEQGDHARALWHRALSSMSGDTSIVPAMLDVAREELESGNAERAYVIAREAASHADETCVDAARSFAGRAALNAGWVADALDWLSPVIISGGDAARAMTLPSYIVAATLQAGVVPAADLAQHRPTTADAEQWFSYGRAAGLAAGLCAERGAKSESRTWLAATREADAAAGADGALREPAVGWSSLFLGEPIDELNADERQGLIDNLCRALRLALEGDIAGGLQIVLHDEGSCVDLEDALALGFGRSPYARAHRAVIEALLRLWQGDVTGASRTLKQGAYTLPLALPFAGLGVQLARRLELAIDGHTGPLSESLTAALPTPLPQDRLVDRGLESYLSGRVEEAAVHVRLWAERGAPTAPLGLPGLDEVGPIDPPSVIEPPDVARARAVRLRIRSARENAWMQDYQDAAEESRRIVSPFERGRVEAMLGITCVTRGDRGAGQRHLRAAQSLFTEAGAGAWRAAIEVRLARLGEQLAENLQLPTMPIAVASAEPLATCRAAWEPLLTERELATAMLVAEGRTNREISEQMRVSVRTVEVYIGRLFTKFDVKSRGELTALAHRTNQHA</sequence>
<dbReference type="PROSITE" id="PS00622">
    <property type="entry name" value="HTH_LUXR_1"/>
    <property type="match status" value="1"/>
</dbReference>
<dbReference type="Gene3D" id="1.10.10.10">
    <property type="entry name" value="Winged helix-like DNA-binding domain superfamily/Winged helix DNA-binding domain"/>
    <property type="match status" value="1"/>
</dbReference>
<evidence type="ECO:0000313" key="5">
    <source>
        <dbReference type="EMBL" id="GLK02783.1"/>
    </source>
</evidence>
<dbReference type="EMBL" id="BSET01000002">
    <property type="protein sequence ID" value="GLK02783.1"/>
    <property type="molecule type" value="Genomic_DNA"/>
</dbReference>
<comment type="caution">
    <text evidence="5">The sequence shown here is derived from an EMBL/GenBank/DDBJ whole genome shotgun (WGS) entry which is preliminary data.</text>
</comment>